<feature type="region of interest" description="Disordered" evidence="2">
    <location>
        <begin position="1568"/>
        <end position="1614"/>
    </location>
</feature>
<feature type="region of interest" description="Disordered" evidence="2">
    <location>
        <begin position="1452"/>
        <end position="1530"/>
    </location>
</feature>
<sequence length="2106" mass="233629">MTHAQKMGKNLFQKAAAKAAQSQKKGYQQQRRNIDLAMWKYKAKELLPGETPEGLKNRIGHSVATVDELGEFQSWSTHWRGFTHAELETLSKFCLKVNMDAGDMLMIKGELATFFMFVLDGSVEWEGLQGQRHTVQRGGIVGEFTIFDRAGRASNVYVGELGCMALLLLHEQLAVLMKHHGRLGAKVVMALGYCMGSKLREERLRCEADAFDCTAGTLQDTEIGFAAKMQLFDAICAPRAGKRNSMESIGVELSSEDREALSAWLLIRRAPSGHQFQAEGTGGRTCLLVLDGSLRVHAGTASSSDFEIGCGGLTGTEVMLNSVDPRSGEYAYTVRAAGEVSVAMVSYDDVVELSLSGVPYLWIGVRLMLFILFPSTGLTQSMFTFAPDRAPSSAVASPPVPSSASQQRDVEENDFTPELALQLLTMCQSTSPWFFGFSLEELELLSTLVTCQHHSKGCPINMDHPAGYVALLAQGALHIHHQEPVPPEELKENDNPDEPLMREVQLEVIAGDFLGLAFQPALAKEGARVESAGYYTVLIFLPMEHVVQRLQAQDPPPDEAVLKAHQQLFFHWVLCAERAAVFGSRRRRFETSRVQLPAAFTTFEKLYEKLEEGLQQAKNIKTGNINIGLGRHMEEGDLTAFVSAMYMHRVKAGKQVLSSQSMAEHMAIVINGTLEVRRLDDPTRIERWEAAGSCLGAQTFLRSVRIPSQHTEDVYATVDSELAVLPYSAIPAVLEDYPKQSERFLRHMMEMAISKETAKMSRIEKKKMNITFLLGGKLTQIQSGKEPVFEELIQYMLSNKPTKKGTKRRSLSQIIARSKNTVLSEDPKKDPWAIALLPKAVLDAVKRKEHLDAIARRRREMEEKKKLEEHQAKRAMMRERMKEASAKAAKVTKKVAMRLQKVVRRSVFLLKTQAEPQAGPQPADPDGAVADASTTRTSRRRSRHPSLAGGRKSVIAGGRKSVIAGGRKSVVTAGQQNIIQESSEEVRAQQPSHGPGAQQQQPSQGPEAQQQQQPSQGPEAQQQQQPSQGPEAQQQQQQPSQGPEAQQQQPSQGPEAQQQPLASRATQQPQGQSAKEGGGARAEPPESMLAAQTRKAEETVQRVTFMEPSEASSLGFPSNSNSAVEVARSAADMAVMTDMTCLEECDMDDLLEDVSERDLQEESLSNGSDDDLEEGADTSGEDDTDSEDLDMEDEDEARLSAALLDVDMSGMLGEMEEQKLSRPARISRLSRDTNEDHALEEEMREIAGLGAERGKQRFAKLIARVKVCNRFVRASLPAPRQEALLVDDLYHNSKEIETFMPPEILKELTQELSERQPDAIDNHDIALRYRRASRLETDLDVNFGSDIMRAYHDEEDSFLRRGKNQDVSFLSYSESEQATRTEVAGSNSTLAAAKDEDVCSELGEEDEQELEDIITEDIYNDALAQLNARKQATAQAAPQEDADMIALRETRIEQEGSMSGSLPGKREARRSNRLSSDARNVARSRRASRSMERWSSRKARLLHEAVHSRHSHQRPQPSSGGALARSTSLNRVPKQVGVRLALRKVHKDAGLVTTAAESMEISARSVIVKAPTTSKAPPTEKPSQRPEEHVEKSLKHLKAPSKKASMAERQPAHSAKAVMPYEGTLMTLRMAREEPAESLDGSQPFHSYRPRSPGGAEVGESASPTTNSKLGSFKRRDVTTKQVADWAKLSDRPSSEVKLRLAAAGSSPRKAPEDSRPAFAKGMTPREDSLMIAPKLESPEPRVVGSFGPNDNPYEPGADRRGGNTAEADGSLRPYSPSAEPHTPAAEGRHDDVDGIIRREAHAYEAANEGAEALRPYLAYDSDVYAAEDRQRAQWSEMEEFGSSGYSHKVHGHSSGFRGHRTEPAHGQLPQHAGRTHTYLLGRKYQMRRPAPLRPEGEYVHYLPRHAHNQEFFQPHPYLPHDLYPHLQQERPRTQEHARHPMDLETERIRSKTPDGMSTRDLGMTSSMVPHGGSLPFPGLWSEMVKISSSDNSPYAPPAERSPWRQRPHWQPRQMDMKVPKVGSYVRGAARPARTPPKPGGGHQPLQVAPESRRYQEKNSKKRLILPELRPAVSNKEFVQSYVQERSHDNLPLSLLVQQNLHKSQS</sequence>
<dbReference type="Proteomes" id="UP001190700">
    <property type="component" value="Unassembled WGS sequence"/>
</dbReference>
<dbReference type="EMBL" id="LGRX02002977">
    <property type="protein sequence ID" value="KAK3283204.1"/>
    <property type="molecule type" value="Genomic_DNA"/>
</dbReference>
<feature type="region of interest" description="Disordered" evidence="2">
    <location>
        <begin position="974"/>
        <end position="1124"/>
    </location>
</feature>
<evidence type="ECO:0000259" key="3">
    <source>
        <dbReference type="PROSITE" id="PS50042"/>
    </source>
</evidence>
<evidence type="ECO:0000256" key="2">
    <source>
        <dbReference type="SAM" id="MobiDB-lite"/>
    </source>
</evidence>
<feature type="compositionally biased region" description="Polar residues" evidence="2">
    <location>
        <begin position="1064"/>
        <end position="1073"/>
    </location>
</feature>
<evidence type="ECO:0000313" key="5">
    <source>
        <dbReference type="Proteomes" id="UP001190700"/>
    </source>
</evidence>
<feature type="region of interest" description="Disordered" evidence="2">
    <location>
        <begin position="1157"/>
        <end position="1194"/>
    </location>
</feature>
<keyword evidence="5" id="KW-1185">Reference proteome</keyword>
<dbReference type="SMART" id="SM00100">
    <property type="entry name" value="cNMP"/>
    <property type="match status" value="2"/>
</dbReference>
<dbReference type="CDD" id="cd00038">
    <property type="entry name" value="CAP_ED"/>
    <property type="match status" value="2"/>
</dbReference>
<feature type="region of interest" description="Disordered" evidence="2">
    <location>
        <begin position="913"/>
        <end position="961"/>
    </location>
</feature>
<feature type="compositionally biased region" description="Polar residues" evidence="2">
    <location>
        <begin position="1514"/>
        <end position="1530"/>
    </location>
</feature>
<evidence type="ECO:0000313" key="4">
    <source>
        <dbReference type="EMBL" id="KAK3283204.1"/>
    </source>
</evidence>
<dbReference type="InterPro" id="IPR018490">
    <property type="entry name" value="cNMP-bd_dom_sf"/>
</dbReference>
<gene>
    <name evidence="4" type="ORF">CYMTET_9091</name>
</gene>
<feature type="region of interest" description="Disordered" evidence="2">
    <location>
        <begin position="2029"/>
        <end position="2068"/>
    </location>
</feature>
<feature type="coiled-coil region" evidence="1">
    <location>
        <begin position="851"/>
        <end position="894"/>
    </location>
</feature>
<feature type="compositionally biased region" description="Basic and acidic residues" evidence="2">
    <location>
        <begin position="1582"/>
        <end position="1594"/>
    </location>
</feature>
<feature type="region of interest" description="Disordered" evidence="2">
    <location>
        <begin position="1634"/>
        <end position="1792"/>
    </location>
</feature>
<dbReference type="PROSITE" id="PS50042">
    <property type="entry name" value="CNMP_BINDING_3"/>
    <property type="match status" value="2"/>
</dbReference>
<feature type="region of interest" description="Disordered" evidence="2">
    <location>
        <begin position="1931"/>
        <end position="1971"/>
    </location>
</feature>
<comment type="caution">
    <text evidence="4">The sequence shown here is derived from an EMBL/GenBank/DDBJ whole genome shotgun (WGS) entry which is preliminary data.</text>
</comment>
<evidence type="ECO:0000256" key="1">
    <source>
        <dbReference type="SAM" id="Coils"/>
    </source>
</evidence>
<organism evidence="4 5">
    <name type="scientific">Cymbomonas tetramitiformis</name>
    <dbReference type="NCBI Taxonomy" id="36881"/>
    <lineage>
        <taxon>Eukaryota</taxon>
        <taxon>Viridiplantae</taxon>
        <taxon>Chlorophyta</taxon>
        <taxon>Pyramimonadophyceae</taxon>
        <taxon>Pyramimonadales</taxon>
        <taxon>Pyramimonadaceae</taxon>
        <taxon>Cymbomonas</taxon>
    </lineage>
</organism>
<reference evidence="4 5" key="1">
    <citation type="journal article" date="2015" name="Genome Biol. Evol.">
        <title>Comparative Genomics of a Bacterivorous Green Alga Reveals Evolutionary Causalities and Consequences of Phago-Mixotrophic Mode of Nutrition.</title>
        <authorList>
            <person name="Burns J.A."/>
            <person name="Paasch A."/>
            <person name="Narechania A."/>
            <person name="Kim E."/>
        </authorList>
    </citation>
    <scope>NUCLEOTIDE SEQUENCE [LARGE SCALE GENOMIC DNA]</scope>
    <source>
        <strain evidence="4 5">PLY_AMNH</strain>
    </source>
</reference>
<feature type="domain" description="Cyclic nucleotide-binding" evidence="3">
    <location>
        <begin position="78"/>
        <end position="156"/>
    </location>
</feature>
<dbReference type="InterPro" id="IPR014710">
    <property type="entry name" value="RmlC-like_jellyroll"/>
</dbReference>
<dbReference type="SUPFAM" id="SSF51206">
    <property type="entry name" value="cAMP-binding domain-like"/>
    <property type="match status" value="3"/>
</dbReference>
<dbReference type="Gene3D" id="2.60.120.10">
    <property type="entry name" value="Jelly Rolls"/>
    <property type="match status" value="2"/>
</dbReference>
<feature type="compositionally biased region" description="Low complexity" evidence="2">
    <location>
        <begin position="988"/>
        <end position="1060"/>
    </location>
</feature>
<feature type="compositionally biased region" description="Basic and acidic residues" evidence="2">
    <location>
        <begin position="1489"/>
        <end position="1507"/>
    </location>
</feature>
<dbReference type="InterPro" id="IPR000595">
    <property type="entry name" value="cNMP-bd_dom"/>
</dbReference>
<feature type="domain" description="Cyclic nucleotide-binding" evidence="3">
    <location>
        <begin position="629"/>
        <end position="751"/>
    </location>
</feature>
<protein>
    <recommendedName>
        <fullName evidence="3">Cyclic nucleotide-binding domain-containing protein</fullName>
    </recommendedName>
</protein>
<feature type="compositionally biased region" description="Basic and acidic residues" evidence="2">
    <location>
        <begin position="1688"/>
        <end position="1699"/>
    </location>
</feature>
<feature type="compositionally biased region" description="Basic and acidic residues" evidence="2">
    <location>
        <begin position="1931"/>
        <end position="1953"/>
    </location>
</feature>
<feature type="compositionally biased region" description="Acidic residues" evidence="2">
    <location>
        <begin position="1168"/>
        <end position="1194"/>
    </location>
</feature>
<feature type="region of interest" description="Disordered" evidence="2">
    <location>
        <begin position="1989"/>
        <end position="2009"/>
    </location>
</feature>
<feature type="compositionally biased region" description="Polar residues" evidence="2">
    <location>
        <begin position="1110"/>
        <end position="1123"/>
    </location>
</feature>
<accession>A0AAE0LFV1</accession>
<keyword evidence="1" id="KW-0175">Coiled coil</keyword>
<feature type="region of interest" description="Disordered" evidence="2">
    <location>
        <begin position="1846"/>
        <end position="1873"/>
    </location>
</feature>
<proteinExistence type="predicted"/>
<name>A0AAE0LFV1_9CHLO</name>